<dbReference type="Gene3D" id="3.30.420.10">
    <property type="entry name" value="Ribonuclease H-like superfamily/Ribonuclease H"/>
    <property type="match status" value="1"/>
</dbReference>
<dbReference type="EMBL" id="LUCH01004086">
    <property type="protein sequence ID" value="KAF5399396.1"/>
    <property type="molecule type" value="Genomic_DNA"/>
</dbReference>
<dbReference type="InterPro" id="IPR036397">
    <property type="entry name" value="RNaseH_sf"/>
</dbReference>
<evidence type="ECO:0000313" key="1">
    <source>
        <dbReference type="EMBL" id="KAF5399396.1"/>
    </source>
</evidence>
<dbReference type="AlphaFoldDB" id="A0A8J4WGI7"/>
<reference evidence="1" key="1">
    <citation type="submission" date="2019-05" db="EMBL/GenBank/DDBJ databases">
        <title>Annotation for the trematode Paragonimus heterotremus.</title>
        <authorList>
            <person name="Choi Y.-J."/>
        </authorList>
    </citation>
    <scope>NUCLEOTIDE SEQUENCE</scope>
    <source>
        <strain evidence="1">LC</strain>
    </source>
</reference>
<organism evidence="1 2">
    <name type="scientific">Paragonimus heterotremus</name>
    <dbReference type="NCBI Taxonomy" id="100268"/>
    <lineage>
        <taxon>Eukaryota</taxon>
        <taxon>Metazoa</taxon>
        <taxon>Spiralia</taxon>
        <taxon>Lophotrochozoa</taxon>
        <taxon>Platyhelminthes</taxon>
        <taxon>Trematoda</taxon>
        <taxon>Digenea</taxon>
        <taxon>Plagiorchiida</taxon>
        <taxon>Troglotremata</taxon>
        <taxon>Troglotrematidae</taxon>
        <taxon>Paragonimus</taxon>
    </lineage>
</organism>
<sequence>MACADALNSDNDAHLCVYHTRFLTPISLELSAKDVAHTGGSNIGQLSQHGSHKIQTFPLTPSERTITCDILQGVPEPVFPVFCRTLYIALHNLWHPFIHNSLKLITDVSVWPKASPDFPDRTRCCPKFQRLKVDKLLHHMHVDLVGTSLRSNDLTFLLTCVDHFAGWRQAIPHLNCVSTERGVARFGWLTLVTTAYDSQLEGSFTNFLKTTGCTIVRTTACQPASNEMVVHGAVIF</sequence>
<keyword evidence="2" id="KW-1185">Reference proteome</keyword>
<name>A0A8J4WGI7_9TREM</name>
<dbReference type="OrthoDB" id="10053156at2759"/>
<dbReference type="GO" id="GO:0003676">
    <property type="term" value="F:nucleic acid binding"/>
    <property type="evidence" value="ECO:0007669"/>
    <property type="project" value="InterPro"/>
</dbReference>
<proteinExistence type="predicted"/>
<gene>
    <name evidence="1" type="ORF">PHET_07457</name>
</gene>
<protein>
    <submittedName>
        <fullName evidence="1">Uncharacterized protein</fullName>
    </submittedName>
</protein>
<accession>A0A8J4WGI7</accession>
<dbReference type="Proteomes" id="UP000748531">
    <property type="component" value="Unassembled WGS sequence"/>
</dbReference>
<evidence type="ECO:0000313" key="2">
    <source>
        <dbReference type="Proteomes" id="UP000748531"/>
    </source>
</evidence>
<comment type="caution">
    <text evidence="1">The sequence shown here is derived from an EMBL/GenBank/DDBJ whole genome shotgun (WGS) entry which is preliminary data.</text>
</comment>